<keyword evidence="1" id="KW-0680">Restriction system</keyword>
<dbReference type="Proteomes" id="UP000324726">
    <property type="component" value="Unassembled WGS sequence"/>
</dbReference>
<comment type="caution">
    <text evidence="4">The sequence shown here is derived from an EMBL/GenBank/DDBJ whole genome shotgun (WGS) entry which is preliminary data.</text>
</comment>
<keyword evidence="3" id="KW-0175">Coiled coil</keyword>
<keyword evidence="2" id="KW-0238">DNA-binding</keyword>
<proteinExistence type="predicted"/>
<dbReference type="PANTHER" id="PTHR43140">
    <property type="entry name" value="TYPE-1 RESTRICTION ENZYME ECOKI SPECIFICITY PROTEIN"/>
    <property type="match status" value="1"/>
</dbReference>
<feature type="coiled-coil region" evidence="3">
    <location>
        <begin position="145"/>
        <end position="172"/>
    </location>
</feature>
<dbReference type="InterPro" id="IPR051212">
    <property type="entry name" value="Type-I_RE_S_subunit"/>
</dbReference>
<evidence type="ECO:0000256" key="3">
    <source>
        <dbReference type="SAM" id="Coils"/>
    </source>
</evidence>
<dbReference type="GO" id="GO:0009307">
    <property type="term" value="P:DNA restriction-modification system"/>
    <property type="evidence" value="ECO:0007669"/>
    <property type="project" value="UniProtKB-KW"/>
</dbReference>
<evidence type="ECO:0000256" key="1">
    <source>
        <dbReference type="ARBA" id="ARBA00022747"/>
    </source>
</evidence>
<reference evidence="4 5" key="1">
    <citation type="submission" date="2019-08" db="EMBL/GenBank/DDBJ databases">
        <title>Draft genome of C. urealyticum strain VH4248.</title>
        <authorList>
            <person name="Navas J."/>
        </authorList>
    </citation>
    <scope>NUCLEOTIDE SEQUENCE [LARGE SCALE GENOMIC DNA]</scope>
    <source>
        <strain evidence="4 5">VH4248</strain>
    </source>
</reference>
<evidence type="ECO:0000256" key="2">
    <source>
        <dbReference type="ARBA" id="ARBA00023125"/>
    </source>
</evidence>
<name>A0A5D4FVZ6_9CORY</name>
<sequence length="398" mass="44020">MPEFNDLTESDEVTFIPLEDVWPTNKADDFRTVPWEKRLNGYTPFRRGDLLLPKVTPTVTHGRTMITDTATELGVASTEVYTVRARPGADSRWLAYLLVGTQFLGLAGASVQGTGGLKRISTQFVESYPLPDASPDEQRAIADYLDRETAEIDAMTADLDELEKLLTEHRNSIATIFIGNLESDPDTRRVSLNVVADLISSSVDKKSREGEPLVRLVNYTDVYYGDTLTADADYMEATATPEQIERVGVRDGDVIFTKDSETADDIGIPALIRNPDPDMVCGYHLTIARPRRELINPRYLYWILMSGQAKSYWTQAANGVTRFSIGSSATSRLPVVLPPLNRQEKVAAEIDRETAEIDAMLADITELRDLLAERRAAVIAAAVTGQIDIPTAEEPTHA</sequence>
<dbReference type="AlphaFoldDB" id="A0A5D4FVZ6"/>
<dbReference type="SUPFAM" id="SSF116734">
    <property type="entry name" value="DNA methylase specificity domain"/>
    <property type="match status" value="2"/>
</dbReference>
<evidence type="ECO:0000313" key="5">
    <source>
        <dbReference type="Proteomes" id="UP000324726"/>
    </source>
</evidence>
<gene>
    <name evidence="4" type="ORF">FYJ87_04180</name>
</gene>
<dbReference type="GO" id="GO:0003677">
    <property type="term" value="F:DNA binding"/>
    <property type="evidence" value="ECO:0007669"/>
    <property type="project" value="UniProtKB-KW"/>
</dbReference>
<organism evidence="4 5">
    <name type="scientific">Corynebacterium urealyticum</name>
    <dbReference type="NCBI Taxonomy" id="43771"/>
    <lineage>
        <taxon>Bacteria</taxon>
        <taxon>Bacillati</taxon>
        <taxon>Actinomycetota</taxon>
        <taxon>Actinomycetes</taxon>
        <taxon>Mycobacteriales</taxon>
        <taxon>Corynebacteriaceae</taxon>
        <taxon>Corynebacterium</taxon>
    </lineage>
</organism>
<protein>
    <recommendedName>
        <fullName evidence="6">Restriction endonuclease subunit S</fullName>
    </recommendedName>
</protein>
<dbReference type="PANTHER" id="PTHR43140:SF1">
    <property type="entry name" value="TYPE I RESTRICTION ENZYME ECOKI SPECIFICITY SUBUNIT"/>
    <property type="match status" value="1"/>
</dbReference>
<dbReference type="InterPro" id="IPR044946">
    <property type="entry name" value="Restrct_endonuc_typeI_TRD_sf"/>
</dbReference>
<accession>A0A5D4FVZ6</accession>
<dbReference type="Gene3D" id="3.90.220.20">
    <property type="entry name" value="DNA methylase specificity domains"/>
    <property type="match status" value="2"/>
</dbReference>
<dbReference type="RefSeq" id="WP_148811894.1">
    <property type="nucleotide sequence ID" value="NZ_VSZI01000001.1"/>
</dbReference>
<evidence type="ECO:0000313" key="4">
    <source>
        <dbReference type="EMBL" id="TYR20178.1"/>
    </source>
</evidence>
<dbReference type="CDD" id="cd17260">
    <property type="entry name" value="RMtype1_S_EcoEI-TRD1-CR1_like"/>
    <property type="match status" value="1"/>
</dbReference>
<evidence type="ECO:0008006" key="6">
    <source>
        <dbReference type="Google" id="ProtNLM"/>
    </source>
</evidence>
<dbReference type="EMBL" id="VSZI01000001">
    <property type="protein sequence ID" value="TYR20178.1"/>
    <property type="molecule type" value="Genomic_DNA"/>
</dbReference>